<dbReference type="PANTHER" id="PTHR23128:SF132">
    <property type="entry name" value="SERPENTINE RECEPTOR, CLASS E (EPSILON)-RELATED"/>
    <property type="match status" value="1"/>
</dbReference>
<keyword evidence="2" id="KW-0812">Transmembrane</keyword>
<dbReference type="Proteomes" id="UP000492821">
    <property type="component" value="Unassembled WGS sequence"/>
</dbReference>
<evidence type="ECO:0000256" key="1">
    <source>
        <dbReference type="ARBA" id="ARBA00006803"/>
    </source>
</evidence>
<feature type="transmembrane region" description="Helical" evidence="2">
    <location>
        <begin position="21"/>
        <end position="42"/>
    </location>
</feature>
<evidence type="ECO:0000313" key="4">
    <source>
        <dbReference type="WBParaSite" id="Pan_g9800.t1"/>
    </source>
</evidence>
<protein>
    <submittedName>
        <fullName evidence="4">G_PROTEIN_RECEP_F1_2 domain-containing protein</fullName>
    </submittedName>
</protein>
<name>A0A7E4WE02_PANRE</name>
<dbReference type="Gene3D" id="1.20.1070.10">
    <property type="entry name" value="Rhodopsin 7-helix transmembrane proteins"/>
    <property type="match status" value="1"/>
</dbReference>
<dbReference type="SUPFAM" id="SSF81321">
    <property type="entry name" value="Family A G protein-coupled receptor-like"/>
    <property type="match status" value="1"/>
</dbReference>
<dbReference type="GO" id="GO:0007606">
    <property type="term" value="P:sensory perception of chemical stimulus"/>
    <property type="evidence" value="ECO:0007669"/>
    <property type="project" value="InterPro"/>
</dbReference>
<dbReference type="PANTHER" id="PTHR23128">
    <property type="entry name" value="SERPENTINE RECEPTOR, CLASS E (EPSILON)-RELATED"/>
    <property type="match status" value="1"/>
</dbReference>
<proteinExistence type="inferred from homology"/>
<dbReference type="InterPro" id="IPR004151">
    <property type="entry name" value="7TM_GPCR_serpentine_rcpt_Sre"/>
</dbReference>
<dbReference type="GO" id="GO:0016020">
    <property type="term" value="C:membrane"/>
    <property type="evidence" value="ECO:0007669"/>
    <property type="project" value="InterPro"/>
</dbReference>
<feature type="transmembrane region" description="Helical" evidence="2">
    <location>
        <begin position="49"/>
        <end position="68"/>
    </location>
</feature>
<reference evidence="4" key="2">
    <citation type="submission" date="2020-10" db="UniProtKB">
        <authorList>
            <consortium name="WormBaseParasite"/>
        </authorList>
    </citation>
    <scope>IDENTIFICATION</scope>
</reference>
<organism evidence="3 4">
    <name type="scientific">Panagrellus redivivus</name>
    <name type="common">Microworm</name>
    <dbReference type="NCBI Taxonomy" id="6233"/>
    <lineage>
        <taxon>Eukaryota</taxon>
        <taxon>Metazoa</taxon>
        <taxon>Ecdysozoa</taxon>
        <taxon>Nematoda</taxon>
        <taxon>Chromadorea</taxon>
        <taxon>Rhabditida</taxon>
        <taxon>Tylenchina</taxon>
        <taxon>Panagrolaimomorpha</taxon>
        <taxon>Panagrolaimoidea</taxon>
        <taxon>Panagrolaimidae</taxon>
        <taxon>Panagrellus</taxon>
    </lineage>
</organism>
<evidence type="ECO:0000256" key="2">
    <source>
        <dbReference type="SAM" id="Phobius"/>
    </source>
</evidence>
<feature type="transmembrane region" description="Helical" evidence="2">
    <location>
        <begin position="88"/>
        <end position="110"/>
    </location>
</feature>
<keyword evidence="2" id="KW-0472">Membrane</keyword>
<keyword evidence="3" id="KW-1185">Reference proteome</keyword>
<feature type="transmembrane region" description="Helical" evidence="2">
    <location>
        <begin position="130"/>
        <end position="152"/>
    </location>
</feature>
<dbReference type="AlphaFoldDB" id="A0A7E4WE02"/>
<dbReference type="Pfam" id="PF03125">
    <property type="entry name" value="Sre"/>
    <property type="match status" value="1"/>
</dbReference>
<feature type="transmembrane region" description="Helical" evidence="2">
    <location>
        <begin position="158"/>
        <end position="178"/>
    </location>
</feature>
<evidence type="ECO:0000313" key="3">
    <source>
        <dbReference type="Proteomes" id="UP000492821"/>
    </source>
</evidence>
<accession>A0A7E4WE02</accession>
<comment type="similarity">
    <text evidence="1">Belongs to the nematode receptor-like protein sre family.</text>
</comment>
<keyword evidence="2" id="KW-1133">Transmembrane helix</keyword>
<sequence>MPDITTETVLNLTDNAGGAELFEMCIEVITVFFCVLLMVMLFRSYPYHVHLWAFVVNLVMTIATYTILRFAIIVTSFYKVNPGDGFNFWVHIAQHSAMYSEAFAILAIVVERTLAAKFSKKYEKSRQFGVCAFIIALAWVLPAILTICSLYFEVLPYPALLATIIALCVTSTIVMVLLKIRVNKRRKERLTRWSKTADITNNELSRQYQAHSVFRKQLVLLLNTASNLVSSSDGEVPASRAARSGQVYAVSHVASMEMHFASLQDAWEHYDPHHLRQTRAPVTN</sequence>
<dbReference type="WBParaSite" id="Pan_g9800.t1">
    <property type="protein sequence ID" value="Pan_g9800.t1"/>
    <property type="gene ID" value="Pan_g9800"/>
</dbReference>
<reference evidence="3" key="1">
    <citation type="journal article" date="2013" name="Genetics">
        <title>The draft genome and transcriptome of Panagrellus redivivus are shaped by the harsh demands of a free-living lifestyle.</title>
        <authorList>
            <person name="Srinivasan J."/>
            <person name="Dillman A.R."/>
            <person name="Macchietto M.G."/>
            <person name="Heikkinen L."/>
            <person name="Lakso M."/>
            <person name="Fracchia K.M."/>
            <person name="Antoshechkin I."/>
            <person name="Mortazavi A."/>
            <person name="Wong G."/>
            <person name="Sternberg P.W."/>
        </authorList>
    </citation>
    <scope>NUCLEOTIDE SEQUENCE [LARGE SCALE GENOMIC DNA]</scope>
    <source>
        <strain evidence="3">MT8872</strain>
    </source>
</reference>